<keyword evidence="1 11" id="KW-0436">Ligase</keyword>
<evidence type="ECO:0000256" key="10">
    <source>
        <dbReference type="PIRSR" id="PIRSR601233-3"/>
    </source>
</evidence>
<dbReference type="InterPro" id="IPR001233">
    <property type="entry name" value="RtcB"/>
</dbReference>
<evidence type="ECO:0000256" key="5">
    <source>
        <dbReference type="ARBA" id="ARBA00023134"/>
    </source>
</evidence>
<proteinExistence type="inferred from homology"/>
<evidence type="ECO:0000256" key="4">
    <source>
        <dbReference type="ARBA" id="ARBA00022800"/>
    </source>
</evidence>
<feature type="binding site" evidence="9">
    <location>
        <begin position="402"/>
        <end position="405"/>
    </location>
    <ligand>
        <name>GMP</name>
        <dbReference type="ChEBI" id="CHEBI:58115"/>
    </ligand>
</feature>
<feature type="binding site" evidence="9">
    <location>
        <begin position="236"/>
        <end position="240"/>
    </location>
    <ligand>
        <name>GMP</name>
        <dbReference type="ChEBI" id="CHEBI:58115"/>
    </ligand>
</feature>
<evidence type="ECO:0000313" key="12">
    <source>
        <dbReference type="EMBL" id="MBH8564114.1"/>
    </source>
</evidence>
<keyword evidence="3 9" id="KW-0547">Nucleotide-binding</keyword>
<evidence type="ECO:0000256" key="3">
    <source>
        <dbReference type="ARBA" id="ARBA00022741"/>
    </source>
</evidence>
<feature type="binding site" evidence="10">
    <location>
        <position position="268"/>
    </location>
    <ligand>
        <name>Mn(2+)</name>
        <dbReference type="ChEBI" id="CHEBI:29035"/>
        <label>2</label>
    </ligand>
</feature>
<dbReference type="GO" id="GO:0170057">
    <property type="term" value="F:RNA ligase (GTP) activity"/>
    <property type="evidence" value="ECO:0007669"/>
    <property type="project" value="UniProtKB-EC"/>
</dbReference>
<evidence type="ECO:0000256" key="1">
    <source>
        <dbReference type="ARBA" id="ARBA00022598"/>
    </source>
</evidence>
<organism evidence="12 13">
    <name type="scientific">Amazonocrinis nigriterrae CENA67</name>
    <dbReference type="NCBI Taxonomy" id="2794033"/>
    <lineage>
        <taxon>Bacteria</taxon>
        <taxon>Bacillati</taxon>
        <taxon>Cyanobacteriota</taxon>
        <taxon>Cyanophyceae</taxon>
        <taxon>Nostocales</taxon>
        <taxon>Nostocaceae</taxon>
        <taxon>Amazonocrinis</taxon>
        <taxon>Amazonocrinis nigriterrae</taxon>
    </lineage>
</organism>
<evidence type="ECO:0000256" key="6">
    <source>
        <dbReference type="ARBA" id="ARBA00023211"/>
    </source>
</evidence>
<feature type="binding site" evidence="10">
    <location>
        <position position="359"/>
    </location>
    <ligand>
        <name>Mn(2+)</name>
        <dbReference type="ChEBI" id="CHEBI:29035"/>
        <label>2</label>
    </ligand>
</feature>
<gene>
    <name evidence="11" type="primary">rtcB</name>
    <name evidence="12" type="ORF">I8748_18305</name>
</gene>
<feature type="binding site" evidence="9">
    <location>
        <position position="501"/>
    </location>
    <ligand>
        <name>GMP</name>
        <dbReference type="ChEBI" id="CHEBI:58115"/>
    </ligand>
</feature>
<evidence type="ECO:0000256" key="11">
    <source>
        <dbReference type="RuleBase" id="RU371113"/>
    </source>
</evidence>
<dbReference type="GO" id="GO:0046872">
    <property type="term" value="F:metal ion binding"/>
    <property type="evidence" value="ECO:0007669"/>
    <property type="project" value="UniProtKB-UniRule"/>
</dbReference>
<dbReference type="SUPFAM" id="SSF103365">
    <property type="entry name" value="Hypothetical protein PH1602"/>
    <property type="match status" value="1"/>
</dbReference>
<dbReference type="GO" id="GO:0042245">
    <property type="term" value="P:RNA repair"/>
    <property type="evidence" value="ECO:0007669"/>
    <property type="project" value="UniProtKB-KW"/>
</dbReference>
<comment type="subunit">
    <text evidence="11">Monomer.</text>
</comment>
<keyword evidence="13" id="KW-1185">Reference proteome</keyword>
<protein>
    <recommendedName>
        <fullName evidence="11">tRNA-splicing ligase RtcB</fullName>
        <ecNumber evidence="11">6.5.1.-</ecNumber>
    </recommendedName>
</protein>
<dbReference type="RefSeq" id="WP_198125972.1">
    <property type="nucleotide sequence ID" value="NZ_JAECZC010000035.1"/>
</dbReference>
<sequence length="502" mass="54793">MQPKNLQRLLRALARQGLDVNYSNHTYFIRLVNAADAPVAEVLLPEGFPVEAKALKQLANLANIRHPAGGCVCRACATPDFHPGDAGVAIGSVVETVDQVIPAAVGSDINCGMRLHVADLTIDEFLAKRDLFVERMKGDYFFGTRDVTMTAQTMRALFQYGVPGWIDAMLDKPTGSVVKSDVDQLVQESDGCANAKGERIFLGGSMDGDWKLAPEELVPDDGLVRDGGLATIGSGNHFVEVQRVDKVENRALAHAWGVREGQLAFMIHSGSRNVGKYIGGMWRDQAKATWPKGLKHPESQIFPLSVHSHPELVASYLKAEATAANYGFINRLLLAELLRLRLRDVYGDVEAPLVYDLPHNITLPQTEDVKTLYSKSLQSKIHRWVTRKGACPAHAGQPVIIPGSMGAYSYLMVGKGNPVFCYSASHGAGRVRSRFDLNRRGASQSEAELGLTGVDCITLRAERRIEEAPAAYKPIQSVIDVQVEAEMVDVVARLSPILTFKA</sequence>
<evidence type="ECO:0000313" key="13">
    <source>
        <dbReference type="Proteomes" id="UP000632766"/>
    </source>
</evidence>
<dbReference type="PANTHER" id="PTHR11118:SF1">
    <property type="entry name" value="RNA-SPLICING LIGASE RTCB HOMOLOG"/>
    <property type="match status" value="1"/>
</dbReference>
<feature type="binding site" evidence="9">
    <location>
        <position position="409"/>
    </location>
    <ligand>
        <name>GMP</name>
        <dbReference type="ChEBI" id="CHEBI:58115"/>
    </ligand>
</feature>
<dbReference type="AlphaFoldDB" id="A0A8J7HWS5"/>
<dbReference type="GO" id="GO:0005525">
    <property type="term" value="F:GTP binding"/>
    <property type="evidence" value="ECO:0007669"/>
    <property type="project" value="UniProtKB-KW"/>
</dbReference>
<dbReference type="InterPro" id="IPR036025">
    <property type="entry name" value="RtcB-like_sf"/>
</dbReference>
<dbReference type="Proteomes" id="UP000632766">
    <property type="component" value="Unassembled WGS sequence"/>
</dbReference>
<evidence type="ECO:0000256" key="7">
    <source>
        <dbReference type="ARBA" id="ARBA00047746"/>
    </source>
</evidence>
<name>A0A8J7HWS5_9NOST</name>
<keyword evidence="4" id="KW-0692">RNA repair</keyword>
<comment type="similarity">
    <text evidence="11">Belongs to the RtcB family.</text>
</comment>
<dbReference type="Pfam" id="PF01139">
    <property type="entry name" value="RtcB"/>
    <property type="match status" value="1"/>
</dbReference>
<comment type="cofactor">
    <cofactor evidence="10 11">
        <name>Mn(2+)</name>
        <dbReference type="ChEBI" id="CHEBI:29035"/>
    </cofactor>
    <text evidence="10 11">Binds 2 manganese ions per subunit.</text>
</comment>
<feature type="active site" description="GMP-histidine intermediate" evidence="8">
    <location>
        <position position="426"/>
    </location>
</feature>
<evidence type="ECO:0000256" key="2">
    <source>
        <dbReference type="ARBA" id="ARBA00022723"/>
    </source>
</evidence>
<feature type="binding site" evidence="9">
    <location>
        <begin position="426"/>
        <end position="429"/>
    </location>
    <ligand>
        <name>GMP</name>
        <dbReference type="ChEBI" id="CHEBI:58115"/>
    </ligand>
</feature>
<dbReference type="EC" id="6.5.1.-" evidence="11"/>
<accession>A0A8J7HWS5</accession>
<feature type="binding site" evidence="10">
    <location>
        <position position="108"/>
    </location>
    <ligand>
        <name>Mn(2+)</name>
        <dbReference type="ChEBI" id="CHEBI:29035"/>
        <label>1</label>
    </ligand>
</feature>
<reference evidence="12 13" key="1">
    <citation type="journal article" date="2021" name="Int. J. Syst. Evol. Microbiol.">
        <title>Amazonocrinis nigriterrae gen. nov., sp. nov., Atlanticothrix silvestris gen. nov., sp. nov. and Dendronalium phyllosphericum gen. nov., sp. nov., nostocacean cyanobacteria from Brazilian environments.</title>
        <authorList>
            <person name="Alvarenga D.O."/>
            <person name="Andreote A.P.D."/>
            <person name="Branco L.H.Z."/>
            <person name="Delbaje E."/>
            <person name="Cruz R.B."/>
            <person name="Varani A.M."/>
            <person name="Fiore M.F."/>
        </authorList>
    </citation>
    <scope>NUCLEOTIDE SEQUENCE [LARGE SCALE GENOMIC DNA]</scope>
    <source>
        <strain evidence="12 13">CENA67</strain>
    </source>
</reference>
<keyword evidence="6 10" id="KW-0464">Manganese</keyword>
<feature type="binding site" evidence="9">
    <location>
        <begin position="359"/>
        <end position="360"/>
    </location>
    <ligand>
        <name>GMP</name>
        <dbReference type="ChEBI" id="CHEBI:58115"/>
    </ligand>
</feature>
<keyword evidence="2 10" id="KW-0479">Metal-binding</keyword>
<comment type="catalytic activity">
    <reaction evidence="7">
        <text>a 3'-end 3'-phospho-ribonucleotide-RNA + a 5'-end dephospho-ribonucleoside-RNA + GTP = a ribonucleotidyl-ribonucleotide-RNA + GMP + diphosphate</text>
        <dbReference type="Rhea" id="RHEA:68076"/>
        <dbReference type="Rhea" id="RHEA-COMP:10463"/>
        <dbReference type="Rhea" id="RHEA-COMP:13936"/>
        <dbReference type="Rhea" id="RHEA-COMP:17355"/>
        <dbReference type="ChEBI" id="CHEBI:33019"/>
        <dbReference type="ChEBI" id="CHEBI:37565"/>
        <dbReference type="ChEBI" id="CHEBI:58115"/>
        <dbReference type="ChEBI" id="CHEBI:83062"/>
        <dbReference type="ChEBI" id="CHEBI:138284"/>
        <dbReference type="ChEBI" id="CHEBI:173118"/>
        <dbReference type="EC" id="6.5.1.8"/>
    </reaction>
</comment>
<dbReference type="GO" id="GO:0006396">
    <property type="term" value="P:RNA processing"/>
    <property type="evidence" value="ECO:0007669"/>
    <property type="project" value="InterPro"/>
</dbReference>
<comment type="caution">
    <text evidence="12">The sequence shown here is derived from an EMBL/GenBank/DDBJ whole genome shotgun (WGS) entry which is preliminary data.</text>
</comment>
<feature type="binding site" evidence="10">
    <location>
        <position position="237"/>
    </location>
    <ligand>
        <name>Mn(2+)</name>
        <dbReference type="ChEBI" id="CHEBI:29035"/>
        <label>1</label>
    </ligand>
</feature>
<dbReference type="PANTHER" id="PTHR11118">
    <property type="entry name" value="RNA-SPLICING LIGASE RTCB HOMOLOG"/>
    <property type="match status" value="1"/>
</dbReference>
<keyword evidence="5 9" id="KW-0342">GTP-binding</keyword>
<evidence type="ECO:0000256" key="8">
    <source>
        <dbReference type="PIRSR" id="PIRSR601233-1"/>
    </source>
</evidence>
<dbReference type="Gene3D" id="3.90.1860.10">
    <property type="entry name" value="tRNA-splicing ligase RtcB"/>
    <property type="match status" value="1"/>
</dbReference>
<dbReference type="GO" id="GO:0003972">
    <property type="term" value="F:RNA ligase (ATP) activity"/>
    <property type="evidence" value="ECO:0007669"/>
    <property type="project" value="TreeGrafter"/>
</dbReference>
<evidence type="ECO:0000256" key="9">
    <source>
        <dbReference type="PIRSR" id="PIRSR601233-2"/>
    </source>
</evidence>
<dbReference type="EMBL" id="JAECZC010000035">
    <property type="protein sequence ID" value="MBH8564114.1"/>
    <property type="molecule type" value="Genomic_DNA"/>
</dbReference>